<organism evidence="1">
    <name type="scientific">viral metagenome</name>
    <dbReference type="NCBI Taxonomy" id="1070528"/>
    <lineage>
        <taxon>unclassified sequences</taxon>
        <taxon>metagenomes</taxon>
        <taxon>organismal metagenomes</taxon>
    </lineage>
</organism>
<sequence>MATNQVVDSHMTNYLTNLGYENFIWKTKYNELWTNFLALMEENKRLQAELNDCNSKIQNQTEPQSIQQMLESNAAAGNRNPLIDYLQKKNAELISIIIQKDQIIAGLQKNIPNAPVMPPPNPHPPTLPQQNR</sequence>
<dbReference type="EMBL" id="MN739055">
    <property type="protein sequence ID" value="QHS86437.1"/>
    <property type="molecule type" value="Genomic_DNA"/>
</dbReference>
<name>A0A6C0B2I6_9ZZZZ</name>
<protein>
    <submittedName>
        <fullName evidence="1">Uncharacterized protein</fullName>
    </submittedName>
</protein>
<dbReference type="AlphaFoldDB" id="A0A6C0B2I6"/>
<proteinExistence type="predicted"/>
<reference evidence="1" key="1">
    <citation type="journal article" date="2020" name="Nature">
        <title>Giant virus diversity and host interactions through global metagenomics.</title>
        <authorList>
            <person name="Schulz F."/>
            <person name="Roux S."/>
            <person name="Paez-Espino D."/>
            <person name="Jungbluth S."/>
            <person name="Walsh D.A."/>
            <person name="Denef V.J."/>
            <person name="McMahon K.D."/>
            <person name="Konstantinidis K.T."/>
            <person name="Eloe-Fadrosh E.A."/>
            <person name="Kyrpides N.C."/>
            <person name="Woyke T."/>
        </authorList>
    </citation>
    <scope>NUCLEOTIDE SEQUENCE</scope>
    <source>
        <strain evidence="1">GVMAG-M-3300009187-29</strain>
    </source>
</reference>
<evidence type="ECO:0000313" key="1">
    <source>
        <dbReference type="EMBL" id="QHS86437.1"/>
    </source>
</evidence>
<accession>A0A6C0B2I6</accession>